<dbReference type="InterPro" id="IPR028082">
    <property type="entry name" value="Peripla_BP_I"/>
</dbReference>
<dbReference type="CDD" id="cd01392">
    <property type="entry name" value="HTH_LacI"/>
    <property type="match status" value="1"/>
</dbReference>
<evidence type="ECO:0000256" key="3">
    <source>
        <dbReference type="ARBA" id="ARBA00023163"/>
    </source>
</evidence>
<evidence type="ECO:0000313" key="6">
    <source>
        <dbReference type="EMBL" id="SPT55269.1"/>
    </source>
</evidence>
<dbReference type="Pfam" id="PF00356">
    <property type="entry name" value="LacI"/>
    <property type="match status" value="1"/>
</dbReference>
<evidence type="ECO:0000256" key="1">
    <source>
        <dbReference type="ARBA" id="ARBA00023015"/>
    </source>
</evidence>
<dbReference type="RefSeq" id="WP_111823313.1">
    <property type="nucleotide sequence ID" value="NZ_CBDERX010000067.1"/>
</dbReference>
<feature type="region of interest" description="Disordered" evidence="4">
    <location>
        <begin position="1"/>
        <end position="30"/>
    </location>
</feature>
<dbReference type="InterPro" id="IPR010982">
    <property type="entry name" value="Lambda_DNA-bd_dom_sf"/>
</dbReference>
<keyword evidence="2" id="KW-0238">DNA-binding</keyword>
<dbReference type="OrthoDB" id="37081at2"/>
<dbReference type="SUPFAM" id="SSF53822">
    <property type="entry name" value="Periplasmic binding protein-like I"/>
    <property type="match status" value="1"/>
</dbReference>
<dbReference type="EMBL" id="UAPR01000002">
    <property type="protein sequence ID" value="SPT55269.1"/>
    <property type="molecule type" value="Genomic_DNA"/>
</dbReference>
<dbReference type="Gene3D" id="1.10.260.40">
    <property type="entry name" value="lambda repressor-like DNA-binding domains"/>
    <property type="match status" value="1"/>
</dbReference>
<dbReference type="SUPFAM" id="SSF47413">
    <property type="entry name" value="lambda repressor-like DNA-binding domains"/>
    <property type="match status" value="1"/>
</dbReference>
<keyword evidence="1" id="KW-0805">Transcription regulation</keyword>
<keyword evidence="3" id="KW-0804">Transcription</keyword>
<dbReference type="GO" id="GO:0000976">
    <property type="term" value="F:transcription cis-regulatory region binding"/>
    <property type="evidence" value="ECO:0007669"/>
    <property type="project" value="TreeGrafter"/>
</dbReference>
<dbReference type="PROSITE" id="PS00356">
    <property type="entry name" value="HTH_LACI_1"/>
    <property type="match status" value="1"/>
</dbReference>
<dbReference type="Pfam" id="PF13377">
    <property type="entry name" value="Peripla_BP_3"/>
    <property type="match status" value="1"/>
</dbReference>
<gene>
    <name evidence="6" type="primary">rbsR_1</name>
    <name evidence="6" type="ORF">NCTC9935_00766</name>
</gene>
<feature type="compositionally biased region" description="Polar residues" evidence="4">
    <location>
        <begin position="9"/>
        <end position="23"/>
    </location>
</feature>
<sequence>MTPPRRTPEGTSPQDATTASSPSVPRKAPGVKDVAALAGVSVGSVSNVINRRDSVRPDVRERVEAAIAQLGYKPNPTAQALRRGTSPLVGVAVFDLTNPFFMEAAAAMERVLSREGYIMTLSSTHASVQEERELLEALGRQAVRGVLLTPADCTHEAATRLAAEGTPVVLFDAANAPEGIPSVSIDDRAGAALAIEHLLALGHRRICFLNGPADMRQSAQRLAGVEDALAHWQQLTGADNVRLTVLNATAYTAQAGHCAAENSVSQALQATDGTAPTAIFCANDLLAMGVMSYLRVSGWTIPTDVSVIGFDDIPLAAQMPVPLTTIRQPMDELGTAAAELLLSGTDTPARHLTFNPVLTIRESTAHPTR</sequence>
<dbReference type="Proteomes" id="UP000250192">
    <property type="component" value="Unassembled WGS sequence"/>
</dbReference>
<dbReference type="AlphaFoldDB" id="A0A2X0U0K9"/>
<dbReference type="GO" id="GO:0003700">
    <property type="term" value="F:DNA-binding transcription factor activity"/>
    <property type="evidence" value="ECO:0007669"/>
    <property type="project" value="TreeGrafter"/>
</dbReference>
<keyword evidence="7" id="KW-1185">Reference proteome</keyword>
<dbReference type="PANTHER" id="PTHR30146:SF109">
    <property type="entry name" value="HTH-TYPE TRANSCRIPTIONAL REGULATOR GALS"/>
    <property type="match status" value="1"/>
</dbReference>
<evidence type="ECO:0000256" key="2">
    <source>
        <dbReference type="ARBA" id="ARBA00023125"/>
    </source>
</evidence>
<evidence type="ECO:0000313" key="7">
    <source>
        <dbReference type="Proteomes" id="UP000250192"/>
    </source>
</evidence>
<proteinExistence type="predicted"/>
<reference evidence="6 7" key="1">
    <citation type="submission" date="2018-06" db="EMBL/GenBank/DDBJ databases">
        <authorList>
            <consortium name="Pathogen Informatics"/>
            <person name="Doyle S."/>
        </authorList>
    </citation>
    <scope>NUCLEOTIDE SEQUENCE [LARGE SCALE GENOMIC DNA]</scope>
    <source>
        <strain evidence="6 7">NCTC9935</strain>
    </source>
</reference>
<name>A0A2X0U0K9_9ACTO</name>
<evidence type="ECO:0000256" key="4">
    <source>
        <dbReference type="SAM" id="MobiDB-lite"/>
    </source>
</evidence>
<dbReference type="InterPro" id="IPR046335">
    <property type="entry name" value="LacI/GalR-like_sensor"/>
</dbReference>
<dbReference type="CDD" id="cd06267">
    <property type="entry name" value="PBP1_LacI_sugar_binding-like"/>
    <property type="match status" value="1"/>
</dbReference>
<dbReference type="GeneID" id="93758231"/>
<protein>
    <submittedName>
        <fullName evidence="6">Ribose operon repressor</fullName>
    </submittedName>
</protein>
<accession>A0A2X0U0K9</accession>
<organism evidence="6 7">
    <name type="scientific">Schaalia odontolytica</name>
    <dbReference type="NCBI Taxonomy" id="1660"/>
    <lineage>
        <taxon>Bacteria</taxon>
        <taxon>Bacillati</taxon>
        <taxon>Actinomycetota</taxon>
        <taxon>Actinomycetes</taxon>
        <taxon>Actinomycetales</taxon>
        <taxon>Actinomycetaceae</taxon>
        <taxon>Schaalia</taxon>
    </lineage>
</organism>
<evidence type="ECO:0000259" key="5">
    <source>
        <dbReference type="PROSITE" id="PS50932"/>
    </source>
</evidence>
<dbReference type="Gene3D" id="3.40.50.2300">
    <property type="match status" value="2"/>
</dbReference>
<dbReference type="PANTHER" id="PTHR30146">
    <property type="entry name" value="LACI-RELATED TRANSCRIPTIONAL REPRESSOR"/>
    <property type="match status" value="1"/>
</dbReference>
<dbReference type="PROSITE" id="PS50932">
    <property type="entry name" value="HTH_LACI_2"/>
    <property type="match status" value="1"/>
</dbReference>
<feature type="domain" description="HTH lacI-type" evidence="5">
    <location>
        <begin position="29"/>
        <end position="83"/>
    </location>
</feature>
<dbReference type="SMART" id="SM00354">
    <property type="entry name" value="HTH_LACI"/>
    <property type="match status" value="1"/>
</dbReference>
<dbReference type="InterPro" id="IPR000843">
    <property type="entry name" value="HTH_LacI"/>
</dbReference>